<protein>
    <submittedName>
        <fullName evidence="1">Uncharacterized protein</fullName>
    </submittedName>
</protein>
<dbReference type="AlphaFoldDB" id="A0A916X948"/>
<comment type="caution">
    <text evidence="1">The sequence shown here is derived from an EMBL/GenBank/DDBJ whole genome shotgun (WGS) entry which is preliminary data.</text>
</comment>
<dbReference type="RefSeq" id="WP_188625161.1">
    <property type="nucleotide sequence ID" value="NZ_BMIL01000001.1"/>
</dbReference>
<organism evidence="1 2">
    <name type="scientific">Pedobacter quisquiliarum</name>
    <dbReference type="NCBI Taxonomy" id="1834438"/>
    <lineage>
        <taxon>Bacteria</taxon>
        <taxon>Pseudomonadati</taxon>
        <taxon>Bacteroidota</taxon>
        <taxon>Sphingobacteriia</taxon>
        <taxon>Sphingobacteriales</taxon>
        <taxon>Sphingobacteriaceae</taxon>
        <taxon>Pedobacter</taxon>
    </lineage>
</organism>
<sequence>MKIKLYALLLIACFYACKEAPKEQSYVPRSLAEQEDFNHYPKSPEDVFKVILASPSEQNGKDAKETFQVKYKDTLIRIQPDEKDKTFLKDRFSLAEVVNTQKTCVLVQLEGSLKTEAPFFLITANNGKVEVVSLYRASNGANDETFTKGMIRVGKSGYLINNDVFVTTVNAKVYPIKRQNENERIQGKFFMQSKDKTTLVFLTDGAFYQVHYPTGSVYTATIPKKAPKDMAGIYKWIQNNYTWKKNGKGIEFLQYVDDNAIVDISEFK</sequence>
<gene>
    <name evidence="1" type="ORF">GCM10011387_04130</name>
</gene>
<evidence type="ECO:0000313" key="2">
    <source>
        <dbReference type="Proteomes" id="UP000651668"/>
    </source>
</evidence>
<accession>A0A916X948</accession>
<name>A0A916X948_9SPHI</name>
<keyword evidence="2" id="KW-1185">Reference proteome</keyword>
<dbReference type="Proteomes" id="UP000651668">
    <property type="component" value="Unassembled WGS sequence"/>
</dbReference>
<dbReference type="EMBL" id="BMIL01000001">
    <property type="protein sequence ID" value="GGC53741.1"/>
    <property type="molecule type" value="Genomic_DNA"/>
</dbReference>
<reference evidence="1" key="2">
    <citation type="submission" date="2020-09" db="EMBL/GenBank/DDBJ databases">
        <authorList>
            <person name="Sun Q."/>
            <person name="Zhou Y."/>
        </authorList>
    </citation>
    <scope>NUCLEOTIDE SEQUENCE</scope>
    <source>
        <strain evidence="1">CGMCC 1.15343</strain>
    </source>
</reference>
<proteinExistence type="predicted"/>
<reference evidence="1" key="1">
    <citation type="journal article" date="2014" name="Int. J. Syst. Evol. Microbiol.">
        <title>Complete genome sequence of Corynebacterium casei LMG S-19264T (=DSM 44701T), isolated from a smear-ripened cheese.</title>
        <authorList>
            <consortium name="US DOE Joint Genome Institute (JGI-PGF)"/>
            <person name="Walter F."/>
            <person name="Albersmeier A."/>
            <person name="Kalinowski J."/>
            <person name="Ruckert C."/>
        </authorList>
    </citation>
    <scope>NUCLEOTIDE SEQUENCE</scope>
    <source>
        <strain evidence="1">CGMCC 1.15343</strain>
    </source>
</reference>
<evidence type="ECO:0000313" key="1">
    <source>
        <dbReference type="EMBL" id="GGC53741.1"/>
    </source>
</evidence>